<dbReference type="SUPFAM" id="SSF103506">
    <property type="entry name" value="Mitochondrial carrier"/>
    <property type="match status" value="1"/>
</dbReference>
<dbReference type="Proteomes" id="UP000046395">
    <property type="component" value="Unassembled WGS sequence"/>
</dbReference>
<reference evidence="12" key="1">
    <citation type="submission" date="2019-12" db="UniProtKB">
        <authorList>
            <consortium name="WormBaseParasite"/>
        </authorList>
    </citation>
    <scope>IDENTIFICATION</scope>
</reference>
<keyword evidence="3 10" id="KW-0813">Transport</keyword>
<evidence type="ECO:0000256" key="7">
    <source>
        <dbReference type="ARBA" id="ARBA00023128"/>
    </source>
</evidence>
<dbReference type="InterPro" id="IPR018108">
    <property type="entry name" value="MCP_transmembrane"/>
</dbReference>
<evidence type="ECO:0000256" key="6">
    <source>
        <dbReference type="ARBA" id="ARBA00022792"/>
    </source>
</evidence>
<dbReference type="InterPro" id="IPR023395">
    <property type="entry name" value="MCP_dom_sf"/>
</dbReference>
<dbReference type="InterPro" id="IPR002167">
    <property type="entry name" value="GDC-like"/>
</dbReference>
<keyword evidence="5" id="KW-0677">Repeat</keyword>
<dbReference type="GO" id="GO:0055085">
    <property type="term" value="P:transmembrane transport"/>
    <property type="evidence" value="ECO:0007669"/>
    <property type="project" value="InterPro"/>
</dbReference>
<dbReference type="PROSITE" id="PS50920">
    <property type="entry name" value="SOLCAR"/>
    <property type="match status" value="3"/>
</dbReference>
<feature type="repeat" description="Solcar" evidence="9">
    <location>
        <begin position="11"/>
        <end position="97"/>
    </location>
</feature>
<feature type="repeat" description="Solcar" evidence="9">
    <location>
        <begin position="200"/>
        <end position="286"/>
    </location>
</feature>
<evidence type="ECO:0000256" key="1">
    <source>
        <dbReference type="ARBA" id="ARBA00004448"/>
    </source>
</evidence>
<keyword evidence="4 9" id="KW-0812">Transmembrane</keyword>
<evidence type="ECO:0000256" key="8">
    <source>
        <dbReference type="ARBA" id="ARBA00023136"/>
    </source>
</evidence>
<evidence type="ECO:0000256" key="4">
    <source>
        <dbReference type="ARBA" id="ARBA00022692"/>
    </source>
</evidence>
<evidence type="ECO:0000313" key="12">
    <source>
        <dbReference type="WBParaSite" id="TMUE_1000003580.1"/>
    </source>
</evidence>
<evidence type="ECO:0000256" key="9">
    <source>
        <dbReference type="PROSITE-ProRule" id="PRU00282"/>
    </source>
</evidence>
<dbReference type="WBParaSite" id="TMUE_1000003580.1">
    <property type="protein sequence ID" value="TMUE_1000003580.1"/>
    <property type="gene ID" value="WBGene00291919"/>
</dbReference>
<evidence type="ECO:0000256" key="5">
    <source>
        <dbReference type="ARBA" id="ARBA00022737"/>
    </source>
</evidence>
<dbReference type="AlphaFoldDB" id="A0A5S6Q918"/>
<dbReference type="Pfam" id="PF00153">
    <property type="entry name" value="Mito_carr"/>
    <property type="match status" value="3"/>
</dbReference>
<dbReference type="STRING" id="70415.A0A5S6Q918"/>
<accession>A0A5S6Q918</accession>
<keyword evidence="6" id="KW-0999">Mitochondrion inner membrane</keyword>
<evidence type="ECO:0000256" key="2">
    <source>
        <dbReference type="ARBA" id="ARBA00006375"/>
    </source>
</evidence>
<evidence type="ECO:0000256" key="10">
    <source>
        <dbReference type="RuleBase" id="RU000488"/>
    </source>
</evidence>
<dbReference type="PANTHER" id="PTHR24089">
    <property type="entry name" value="SOLUTE CARRIER FAMILY 25"/>
    <property type="match status" value="1"/>
</dbReference>
<evidence type="ECO:0000256" key="3">
    <source>
        <dbReference type="ARBA" id="ARBA00022448"/>
    </source>
</evidence>
<keyword evidence="7" id="KW-0496">Mitochondrion</keyword>
<keyword evidence="8 9" id="KW-0472">Membrane</keyword>
<evidence type="ECO:0000313" key="11">
    <source>
        <dbReference type="Proteomes" id="UP000046395"/>
    </source>
</evidence>
<organism evidence="11 12">
    <name type="scientific">Trichuris muris</name>
    <name type="common">Mouse whipworm</name>
    <dbReference type="NCBI Taxonomy" id="70415"/>
    <lineage>
        <taxon>Eukaryota</taxon>
        <taxon>Metazoa</taxon>
        <taxon>Ecdysozoa</taxon>
        <taxon>Nematoda</taxon>
        <taxon>Enoplea</taxon>
        <taxon>Dorylaimia</taxon>
        <taxon>Trichinellida</taxon>
        <taxon>Trichuridae</taxon>
        <taxon>Trichuris</taxon>
    </lineage>
</organism>
<proteinExistence type="inferred from homology"/>
<comment type="subcellular location">
    <subcellularLocation>
        <location evidence="1">Mitochondrion inner membrane</location>
        <topology evidence="1">Multi-pass membrane protein</topology>
    </subcellularLocation>
</comment>
<dbReference type="GO" id="GO:0005743">
    <property type="term" value="C:mitochondrial inner membrane"/>
    <property type="evidence" value="ECO:0007669"/>
    <property type="project" value="UniProtKB-SubCell"/>
</dbReference>
<keyword evidence="11" id="KW-1185">Reference proteome</keyword>
<dbReference type="PRINTS" id="PR00928">
    <property type="entry name" value="GRAVESDC"/>
</dbReference>
<feature type="repeat" description="Solcar" evidence="9">
    <location>
        <begin position="106"/>
        <end position="191"/>
    </location>
</feature>
<dbReference type="PRINTS" id="PR00926">
    <property type="entry name" value="MITOCARRIER"/>
</dbReference>
<dbReference type="Gene3D" id="1.50.40.10">
    <property type="entry name" value="Mitochondrial carrier domain"/>
    <property type="match status" value="1"/>
</dbReference>
<comment type="similarity">
    <text evidence="2 10">Belongs to the mitochondrial carrier (TC 2.A.29) family.</text>
</comment>
<sequence length="338" mass="37687">MSAEVEISKRKKVFTSLAAGALAGAIAKTTIAPLDRTKINFQVTSTRYTLARALRFLRDTYSREGFMTLYRGNSATMARVVPFAAIQYCAHEQWKHILRVDTAGSCTPFRRYVAGSFAGVTATSFTYPLDLAKAKLSVSRKSQYKTLATVFIRTWHIEGPLALYRGVVPTLLGVIPYAGTSFFTYESLKLIHAESTQRQISILERLLFGAIAGLCGQSASYPLDIVRRRMQTGATPLNASILQVMRSVVAHEGVIHGLYKGLSMNWIKGPIAVGVSRDVPLLCKQQSSAAKILLFLESYLLWPSHILMVFLVMEFPEKSVFYFHHQWSIFSRCIGLDK</sequence>
<protein>
    <submittedName>
        <fullName evidence="12">Solute carrier family 25 member 42</fullName>
    </submittedName>
</protein>
<name>A0A5S6Q918_TRIMR</name>
<dbReference type="InterPro" id="IPR002067">
    <property type="entry name" value="MCP"/>
</dbReference>